<evidence type="ECO:0000313" key="2">
    <source>
        <dbReference type="Proteomes" id="UP000525389"/>
    </source>
</evidence>
<sequence>MTQDHDLTTAPHKAPHLPETLERTEVEQALVAAGFSRRAARALVAHAVHTRALPFDKPTSMASAVALRARGGVPQYTASLSGLAAPGYVYEGWIRFIHVAAHDGAAEDEVPARAVVEAVRRLRPEVSDTDNSIMGDYCRDLRAVRTCLLHGEALRQYTLRLAP</sequence>
<comment type="caution">
    <text evidence="1">The sequence shown here is derived from an EMBL/GenBank/DDBJ whole genome shotgun (WGS) entry which is preliminary data.</text>
</comment>
<reference evidence="1 2" key="1">
    <citation type="submission" date="2020-08" db="EMBL/GenBank/DDBJ databases">
        <title>Genomic Encyclopedia of Type Strains, Phase IV (KMG-IV): sequencing the most valuable type-strain genomes for metagenomic binning, comparative biology and taxonomic classification.</title>
        <authorList>
            <person name="Goeker M."/>
        </authorList>
    </citation>
    <scope>NUCLEOTIDE SEQUENCE [LARGE SCALE GENOMIC DNA]</scope>
    <source>
        <strain evidence="1 2">DSM 101791</strain>
    </source>
</reference>
<protein>
    <submittedName>
        <fullName evidence="1">Uncharacterized protein</fullName>
    </submittedName>
</protein>
<dbReference type="Proteomes" id="UP000525389">
    <property type="component" value="Unassembled WGS sequence"/>
</dbReference>
<gene>
    <name evidence="1" type="ORF">HNQ09_003018</name>
</gene>
<proteinExistence type="predicted"/>
<keyword evidence="2" id="KW-1185">Reference proteome</keyword>
<organism evidence="1 2">
    <name type="scientific">Deinococcus budaensis</name>
    <dbReference type="NCBI Taxonomy" id="1665626"/>
    <lineage>
        <taxon>Bacteria</taxon>
        <taxon>Thermotogati</taxon>
        <taxon>Deinococcota</taxon>
        <taxon>Deinococci</taxon>
        <taxon>Deinococcales</taxon>
        <taxon>Deinococcaceae</taxon>
        <taxon>Deinococcus</taxon>
    </lineage>
</organism>
<name>A0A7W8GI31_9DEIO</name>
<dbReference type="EMBL" id="JACHFN010000013">
    <property type="protein sequence ID" value="MBB5235561.1"/>
    <property type="molecule type" value="Genomic_DNA"/>
</dbReference>
<evidence type="ECO:0000313" key="1">
    <source>
        <dbReference type="EMBL" id="MBB5235561.1"/>
    </source>
</evidence>
<accession>A0A7W8GI31</accession>
<dbReference type="AlphaFoldDB" id="A0A7W8GI31"/>
<dbReference type="RefSeq" id="WP_184030879.1">
    <property type="nucleotide sequence ID" value="NZ_JACHFN010000013.1"/>
</dbReference>